<organism evidence="2 3">
    <name type="scientific">Kordia algicida OT-1</name>
    <dbReference type="NCBI Taxonomy" id="391587"/>
    <lineage>
        <taxon>Bacteria</taxon>
        <taxon>Pseudomonadati</taxon>
        <taxon>Bacteroidota</taxon>
        <taxon>Flavobacteriia</taxon>
        <taxon>Flavobacteriales</taxon>
        <taxon>Flavobacteriaceae</taxon>
        <taxon>Kordia</taxon>
    </lineage>
</organism>
<keyword evidence="1" id="KW-1133">Transmembrane helix</keyword>
<evidence type="ECO:0000313" key="3">
    <source>
        <dbReference type="Proteomes" id="UP000002945"/>
    </source>
</evidence>
<accession>A9DW97</accession>
<evidence type="ECO:0000313" key="2">
    <source>
        <dbReference type="EMBL" id="EDP96529.1"/>
    </source>
</evidence>
<keyword evidence="3" id="KW-1185">Reference proteome</keyword>
<sequence>MNTQTLSKLAQNRIDYIVYHNIDKVSELLDSYGFVVPENPKHLAEAIRELVRKRGRKVIKQLIRLHPDKETILKLNSIPVKSVCESCENDAYNDAQNTCESCGYSKNNDSEDQYNFLDQFENYTIAELQNYYDRILKESNKNPNEKKLAQEVQLVWNELRTRKAIAKKQTVSTPVSGELRFAPTKEDLIIVGVVFIAGIIIGNGLNFTSK</sequence>
<dbReference type="AlphaFoldDB" id="A9DW97"/>
<dbReference type="Proteomes" id="UP000002945">
    <property type="component" value="Unassembled WGS sequence"/>
</dbReference>
<keyword evidence="1" id="KW-0472">Membrane</keyword>
<dbReference type="EMBL" id="ABIB01000004">
    <property type="protein sequence ID" value="EDP96529.1"/>
    <property type="molecule type" value="Genomic_DNA"/>
</dbReference>
<proteinExistence type="predicted"/>
<dbReference type="eggNOG" id="ENOG502ZUMC">
    <property type="taxonomic scope" value="Bacteria"/>
</dbReference>
<evidence type="ECO:0000256" key="1">
    <source>
        <dbReference type="SAM" id="Phobius"/>
    </source>
</evidence>
<dbReference type="RefSeq" id="WP_007093359.1">
    <property type="nucleotide sequence ID" value="NZ_CP142125.1"/>
</dbReference>
<feature type="transmembrane region" description="Helical" evidence="1">
    <location>
        <begin position="188"/>
        <end position="207"/>
    </location>
</feature>
<name>A9DW97_9FLAO</name>
<dbReference type="HOGENOM" id="CLU_1308779_0_0_10"/>
<protein>
    <submittedName>
        <fullName evidence="2">Uncharacterized protein</fullName>
    </submittedName>
</protein>
<keyword evidence="1" id="KW-0812">Transmembrane</keyword>
<comment type="caution">
    <text evidence="2">The sequence shown here is derived from an EMBL/GenBank/DDBJ whole genome shotgun (WGS) entry which is preliminary data.</text>
</comment>
<dbReference type="OrthoDB" id="1421711at2"/>
<reference evidence="2 3" key="1">
    <citation type="journal article" date="2011" name="J. Bacteriol.">
        <title>Genome sequence of the algicidal bacterium Kordia algicida OT-1.</title>
        <authorList>
            <person name="Lee H.S."/>
            <person name="Kang S.G."/>
            <person name="Kwon K.K."/>
            <person name="Lee J.H."/>
            <person name="Kim S.J."/>
        </authorList>
    </citation>
    <scope>NUCLEOTIDE SEQUENCE [LARGE SCALE GENOMIC DNA]</scope>
    <source>
        <strain evidence="2 3">OT-1</strain>
    </source>
</reference>
<dbReference type="STRING" id="391587.KAOT1_03932"/>
<gene>
    <name evidence="2" type="ORF">KAOT1_03932</name>
</gene>